<protein>
    <submittedName>
        <fullName evidence="2">Uncharacterized protein</fullName>
    </submittedName>
</protein>
<feature type="transmembrane region" description="Helical" evidence="1">
    <location>
        <begin position="148"/>
        <end position="168"/>
    </location>
</feature>
<proteinExistence type="predicted"/>
<feature type="transmembrane region" description="Helical" evidence="1">
    <location>
        <begin position="106"/>
        <end position="128"/>
    </location>
</feature>
<reference evidence="2 3" key="1">
    <citation type="journal article" date="2014" name="Genome Announc.">
        <title>Draft Genome Sequences of Marine Flavobacterium Algibacter lectus Strains SS8 and NR4.</title>
        <authorList>
            <person name="Takatani N."/>
            <person name="Nakanishi M."/>
            <person name="Meirelles P."/>
            <person name="Mino S."/>
            <person name="Suda W."/>
            <person name="Oshima K."/>
            <person name="Hattori M."/>
            <person name="Ohkuma M."/>
            <person name="Hosokawa M."/>
            <person name="Miyashita K."/>
            <person name="Thompson F.L."/>
            <person name="Niwa A."/>
            <person name="Sawabe T."/>
            <person name="Sawabe T."/>
        </authorList>
    </citation>
    <scope>NUCLEOTIDE SEQUENCE [LARGE SCALE GENOMIC DNA]</scope>
    <source>
        <strain evidence="2 3">JCM 19300</strain>
    </source>
</reference>
<dbReference type="AlphaFoldDB" id="A0A090WA29"/>
<feature type="transmembrane region" description="Helical" evidence="1">
    <location>
        <begin position="261"/>
        <end position="278"/>
    </location>
</feature>
<feature type="transmembrane region" description="Helical" evidence="1">
    <location>
        <begin position="397"/>
        <end position="418"/>
    </location>
</feature>
<sequence>MKLSFKTYQFIKSTIWLFFACYAYYCFLELEKTSLKICLILSIPIIRLSIIDFFDKYYKAGYPTLLAWFKLATFTTLMVPFLIMLPSFDTSQTTLVFETNQISNTYVLDSILIILIGLLAVAFAETMLKFRKSKKREDLGIHYKLKNYNLFFIASITVLILNIALVISNTTGFGSEGVNLNASFVVQIINILSNVFLTTIAYFKFFRIHTNKNINTLLYCYIGLSLGLGFLSGMKENVIVPIILVLIPYFSAGNKPKVKQLVIPVFILLFLYPLNNNYREALKDFPVKTVAFYAAINKTFSSEIFTEEEADYSLSERYQGFSPLLYGASIEGQWHTYKYLNRYIYLPVAWFAPRFVLPNKPTSTTGTELYKLMREIDFTDVSITPTTYGWSYLEGGYIPLFISFFLYAIVLCFIELIYPLDNLKGFVIYGVLVIGMIKIESDIYFRINAIFQTIFVISVFFKFFLNKYKVIKTND</sequence>
<gene>
    <name evidence="2" type="ORF">JCM19300_519</name>
</gene>
<dbReference type="Proteomes" id="UP000029644">
    <property type="component" value="Unassembled WGS sequence"/>
</dbReference>
<organism evidence="2 3">
    <name type="scientific">Algibacter lectus</name>
    <dbReference type="NCBI Taxonomy" id="221126"/>
    <lineage>
        <taxon>Bacteria</taxon>
        <taxon>Pseudomonadati</taxon>
        <taxon>Bacteroidota</taxon>
        <taxon>Flavobacteriia</taxon>
        <taxon>Flavobacteriales</taxon>
        <taxon>Flavobacteriaceae</taxon>
        <taxon>Algibacter</taxon>
    </lineage>
</organism>
<keyword evidence="1" id="KW-1133">Transmembrane helix</keyword>
<evidence type="ECO:0000313" key="3">
    <source>
        <dbReference type="Proteomes" id="UP000029644"/>
    </source>
</evidence>
<evidence type="ECO:0000313" key="2">
    <source>
        <dbReference type="EMBL" id="GAL64382.1"/>
    </source>
</evidence>
<name>A0A090WA29_9FLAO</name>
<dbReference type="EMBL" id="BBNQ01000018">
    <property type="protein sequence ID" value="GAL64382.1"/>
    <property type="molecule type" value="Genomic_DNA"/>
</dbReference>
<feature type="transmembrane region" description="Helical" evidence="1">
    <location>
        <begin position="66"/>
        <end position="86"/>
    </location>
</feature>
<feature type="transmembrane region" description="Helical" evidence="1">
    <location>
        <begin position="180"/>
        <end position="202"/>
    </location>
</feature>
<comment type="caution">
    <text evidence="2">The sequence shown here is derived from an EMBL/GenBank/DDBJ whole genome shotgun (WGS) entry which is preliminary data.</text>
</comment>
<feature type="transmembrane region" description="Helical" evidence="1">
    <location>
        <begin position="214"/>
        <end position="232"/>
    </location>
</feature>
<keyword evidence="1" id="KW-0472">Membrane</keyword>
<evidence type="ECO:0000256" key="1">
    <source>
        <dbReference type="SAM" id="Phobius"/>
    </source>
</evidence>
<feature type="transmembrane region" description="Helical" evidence="1">
    <location>
        <begin position="445"/>
        <end position="465"/>
    </location>
</feature>
<keyword evidence="1" id="KW-0812">Transmembrane</keyword>
<accession>A0A090WA29</accession>
<feature type="transmembrane region" description="Helical" evidence="1">
    <location>
        <begin position="7"/>
        <end position="27"/>
    </location>
</feature>